<dbReference type="Pfam" id="PF03457">
    <property type="entry name" value="HA"/>
    <property type="match status" value="1"/>
</dbReference>
<evidence type="ECO:0000313" key="3">
    <source>
        <dbReference type="Proteomes" id="UP000032046"/>
    </source>
</evidence>
<accession>A0A0D0I6G1</accession>
<dbReference type="RefSeq" id="WP_042518764.1">
    <property type="nucleotide sequence ID" value="NZ_JAXJLY010000013.1"/>
</dbReference>
<gene>
    <name evidence="2" type="ORF">ST44_05450</name>
</gene>
<dbReference type="InterPro" id="IPR005114">
    <property type="entry name" value="Helicase_assoc"/>
</dbReference>
<name>A0A0D0I6G1_9BACT</name>
<dbReference type="Gene3D" id="6.10.140.530">
    <property type="match status" value="1"/>
</dbReference>
<dbReference type="AlphaFoldDB" id="A0A0D0I6G1"/>
<dbReference type="OrthoDB" id="1081539at2"/>
<proteinExistence type="predicted"/>
<evidence type="ECO:0000313" key="2">
    <source>
        <dbReference type="EMBL" id="KIP62893.1"/>
    </source>
</evidence>
<protein>
    <recommendedName>
        <fullName evidence="1">Helicase-associated domain-containing protein</fullName>
    </recommendedName>
</protein>
<organism evidence="2 3">
    <name type="scientific">Prevotella pectinovora</name>
    <dbReference type="NCBI Taxonomy" id="1602169"/>
    <lineage>
        <taxon>Bacteria</taxon>
        <taxon>Pseudomonadati</taxon>
        <taxon>Bacteroidota</taxon>
        <taxon>Bacteroidia</taxon>
        <taxon>Bacteroidales</taxon>
        <taxon>Prevotellaceae</taxon>
        <taxon>Prevotella</taxon>
    </lineage>
</organism>
<reference evidence="2 3" key="1">
    <citation type="submission" date="2015-01" db="EMBL/GenBank/DDBJ databases">
        <title>Comparative genomics of non-oral Prevotella species.</title>
        <authorList>
            <person name="Accetto T."/>
            <person name="Nograsek B."/>
            <person name="Avgustin G."/>
        </authorList>
    </citation>
    <scope>NUCLEOTIDE SEQUENCE [LARGE SCALE GENOMIC DNA]</scope>
    <source>
        <strain evidence="2 3">P5-119</strain>
    </source>
</reference>
<sequence>MATVNETKWLTKYQQLKDYVEQHHQLPDKKKVENRGLLNWWKYNKKLAKLDKLSEEKLRMLQELSDSRIIKSDKKALFL</sequence>
<keyword evidence="3" id="KW-1185">Reference proteome</keyword>
<comment type="caution">
    <text evidence="2">The sequence shown here is derived from an EMBL/GenBank/DDBJ whole genome shotgun (WGS) entry which is preliminary data.</text>
</comment>
<feature type="domain" description="Helicase-associated" evidence="1">
    <location>
        <begin position="6"/>
        <end position="64"/>
    </location>
</feature>
<evidence type="ECO:0000259" key="1">
    <source>
        <dbReference type="Pfam" id="PF03457"/>
    </source>
</evidence>
<dbReference type="Proteomes" id="UP000032046">
    <property type="component" value="Unassembled WGS sequence"/>
</dbReference>
<dbReference type="EMBL" id="JXQK01000050">
    <property type="protein sequence ID" value="KIP62893.1"/>
    <property type="molecule type" value="Genomic_DNA"/>
</dbReference>